<gene>
    <name evidence="2" type="ORF">HGI30_16805</name>
</gene>
<sequence>MSRTRIVREIDALQDANCKSCQIKRDFGKAEAKLSKHCGSECAIGIRLRALGKKLVSDARPRKKPSRMNGGDKMPGQKTTITSEEQSDLPDLRAEIERLTERMKSAQAQALRNATICDERQDEIERLKAEHEQHAQLRRNAYEAHNAAQARLQERIKQLEEQLDEADREKALLLQTIERAARPEPPTEAQLMDQAIGELTRVRKLIRLYAVGE</sequence>
<keyword evidence="2" id="KW-0479">Metal-binding</keyword>
<dbReference type="KEGG" id="palr:HGI30_16805"/>
<organism evidence="2 3">
    <name type="scientific">Paenibacillus albicereus</name>
    <dbReference type="NCBI Taxonomy" id="2726185"/>
    <lineage>
        <taxon>Bacteria</taxon>
        <taxon>Bacillati</taxon>
        <taxon>Bacillota</taxon>
        <taxon>Bacilli</taxon>
        <taxon>Bacillales</taxon>
        <taxon>Paenibacillaceae</taxon>
        <taxon>Paenibacillus</taxon>
    </lineage>
</organism>
<name>A0A6H2H0E4_9BACL</name>
<feature type="region of interest" description="Disordered" evidence="1">
    <location>
        <begin position="57"/>
        <end position="87"/>
    </location>
</feature>
<evidence type="ECO:0000313" key="2">
    <source>
        <dbReference type="EMBL" id="QJC53069.1"/>
    </source>
</evidence>
<dbReference type="Proteomes" id="UP000502136">
    <property type="component" value="Chromosome"/>
</dbReference>
<dbReference type="GO" id="GO:0008270">
    <property type="term" value="F:zinc ion binding"/>
    <property type="evidence" value="ECO:0007669"/>
    <property type="project" value="UniProtKB-KW"/>
</dbReference>
<dbReference type="AlphaFoldDB" id="A0A6H2H0E4"/>
<dbReference type="Pfam" id="PF10782">
    <property type="entry name" value="zf-C2HCIx2C"/>
    <property type="match status" value="1"/>
</dbReference>
<proteinExistence type="predicted"/>
<dbReference type="RefSeq" id="WP_168908618.1">
    <property type="nucleotide sequence ID" value="NZ_CP051428.1"/>
</dbReference>
<evidence type="ECO:0000313" key="3">
    <source>
        <dbReference type="Proteomes" id="UP000502136"/>
    </source>
</evidence>
<keyword evidence="2" id="KW-0863">Zinc-finger</keyword>
<evidence type="ECO:0000256" key="1">
    <source>
        <dbReference type="SAM" id="MobiDB-lite"/>
    </source>
</evidence>
<keyword evidence="3" id="KW-1185">Reference proteome</keyword>
<dbReference type="InterPro" id="IPR019718">
    <property type="entry name" value="DUF2602"/>
</dbReference>
<protein>
    <submittedName>
        <fullName evidence="2">Zinc-finger domain-containing protein</fullName>
    </submittedName>
</protein>
<keyword evidence="2" id="KW-0862">Zinc</keyword>
<reference evidence="2 3" key="1">
    <citation type="submission" date="2020-04" db="EMBL/GenBank/DDBJ databases">
        <title>Novel Paenibacillus strain UniB2 isolated from commercial digestive syrup.</title>
        <authorList>
            <person name="Thorat V."/>
            <person name="Kirdat K."/>
            <person name="Tiwarekar B."/>
            <person name="Yadav A."/>
        </authorList>
    </citation>
    <scope>NUCLEOTIDE SEQUENCE [LARGE SCALE GENOMIC DNA]</scope>
    <source>
        <strain evidence="2 3">UniB2</strain>
    </source>
</reference>
<dbReference type="EMBL" id="CP051428">
    <property type="protein sequence ID" value="QJC53069.1"/>
    <property type="molecule type" value="Genomic_DNA"/>
</dbReference>
<accession>A0A6H2H0E4</accession>